<evidence type="ECO:0008006" key="4">
    <source>
        <dbReference type="Google" id="ProtNLM"/>
    </source>
</evidence>
<reference evidence="3" key="1">
    <citation type="journal article" date="2013" name="Ind. Biotechnol.">
        <title>Comparative genomics analysis of Trichoderma reesei strains.</title>
        <authorList>
            <person name="Koike H."/>
            <person name="Aerts A."/>
            <person name="LaButti K."/>
            <person name="Grigoriev I.V."/>
            <person name="Baker S.E."/>
        </authorList>
    </citation>
    <scope>NUCLEOTIDE SEQUENCE [LARGE SCALE GENOMIC DNA]</scope>
    <source>
        <strain evidence="3">ATCC 56765 / BCRC 32924 / NRRL 11460 / Rut C-30</strain>
    </source>
</reference>
<name>A0A024SLG4_HYPJR</name>
<accession>A0A024SLG4</accession>
<feature type="transmembrane region" description="Helical" evidence="1">
    <location>
        <begin position="6"/>
        <end position="32"/>
    </location>
</feature>
<evidence type="ECO:0000313" key="2">
    <source>
        <dbReference type="EMBL" id="ETS06903.1"/>
    </source>
</evidence>
<organism evidence="2 3">
    <name type="scientific">Hypocrea jecorina (strain ATCC 56765 / BCRC 32924 / NRRL 11460 / Rut C-30)</name>
    <name type="common">Trichoderma reesei</name>
    <dbReference type="NCBI Taxonomy" id="1344414"/>
    <lineage>
        <taxon>Eukaryota</taxon>
        <taxon>Fungi</taxon>
        <taxon>Dikarya</taxon>
        <taxon>Ascomycota</taxon>
        <taxon>Pezizomycotina</taxon>
        <taxon>Sordariomycetes</taxon>
        <taxon>Hypocreomycetidae</taxon>
        <taxon>Hypocreales</taxon>
        <taxon>Hypocreaceae</taxon>
        <taxon>Trichoderma</taxon>
    </lineage>
</organism>
<keyword evidence="1" id="KW-1133">Transmembrane helix</keyword>
<feature type="transmembrane region" description="Helical" evidence="1">
    <location>
        <begin position="153"/>
        <end position="179"/>
    </location>
</feature>
<dbReference type="KEGG" id="trr:M419DRAFT_67953"/>
<evidence type="ECO:0000313" key="3">
    <source>
        <dbReference type="Proteomes" id="UP000024376"/>
    </source>
</evidence>
<dbReference type="Proteomes" id="UP000024376">
    <property type="component" value="Unassembled WGS sequence"/>
</dbReference>
<dbReference type="OrthoDB" id="5366688at2759"/>
<dbReference type="HOGENOM" id="CLU_099558_0_0_1"/>
<evidence type="ECO:0000256" key="1">
    <source>
        <dbReference type="SAM" id="Phobius"/>
    </source>
</evidence>
<keyword evidence="1" id="KW-0812">Transmembrane</keyword>
<feature type="transmembrane region" description="Helical" evidence="1">
    <location>
        <begin position="44"/>
        <end position="63"/>
    </location>
</feature>
<dbReference type="AlphaFoldDB" id="A0A024SLG4"/>
<keyword evidence="1" id="KW-0472">Membrane</keyword>
<sequence length="194" mass="20440">MGHLPGFGILGAVFMALRLLQIVSLVSVIGLTGSLVKDMVEEKVAVASAIVGTLVVACIATAYTLTSSILFSQHLLPLLIATAADATFLIAFIIASCIIGKPVHNLTCKTLPNHGNAGTFMSSLFTTTTPSSSSSSITTMIDPSKAACHTIKATWGICIASTILFFASATIAISLWNTLKRRRADRPRKTIDCE</sequence>
<protein>
    <recommendedName>
        <fullName evidence="4">MARVEL domain-containing protein</fullName>
    </recommendedName>
</protein>
<proteinExistence type="predicted"/>
<feature type="transmembrane region" description="Helical" evidence="1">
    <location>
        <begin position="75"/>
        <end position="99"/>
    </location>
</feature>
<gene>
    <name evidence="2" type="ORF">M419DRAFT_67953</name>
</gene>
<dbReference type="EMBL" id="KI911139">
    <property type="protein sequence ID" value="ETS06903.1"/>
    <property type="molecule type" value="Genomic_DNA"/>
</dbReference>